<feature type="domain" description="Peptidase M20 dimerisation" evidence="2">
    <location>
        <begin position="201"/>
        <end position="296"/>
    </location>
</feature>
<dbReference type="OrthoDB" id="9777385at2"/>
<accession>A0A2U3NB48</accession>
<dbReference type="STRING" id="1841859.GCA_900157385_02212"/>
<dbReference type="PIRSF" id="PIRSF005962">
    <property type="entry name" value="Pept_M20D_amidohydro"/>
    <property type="match status" value="1"/>
</dbReference>
<dbReference type="NCBIfam" id="TIGR01891">
    <property type="entry name" value="amidohydrolases"/>
    <property type="match status" value="1"/>
</dbReference>
<comment type="cofactor">
    <cofactor evidence="1">
        <name>Mn(2+)</name>
        <dbReference type="ChEBI" id="CHEBI:29035"/>
    </cofactor>
    <text evidence="1">The Mn(2+) ion enhances activity.</text>
</comment>
<reference evidence="3 4" key="1">
    <citation type="submission" date="2017-01" db="EMBL/GenBank/DDBJ databases">
        <authorList>
            <consortium name="Urmite Genomes"/>
        </authorList>
    </citation>
    <scope>NUCLEOTIDE SEQUENCE [LARGE SCALE GENOMIC DNA]</scope>
    <source>
        <strain evidence="3 4">AB308</strain>
    </source>
</reference>
<gene>
    <name evidence="3" type="ORF">MTAB308_2216</name>
</gene>
<feature type="binding site" evidence="1">
    <location>
        <position position="180"/>
    </location>
    <ligand>
        <name>Mn(2+)</name>
        <dbReference type="ChEBI" id="CHEBI:29035"/>
        <label>2</label>
    </ligand>
</feature>
<dbReference type="GO" id="GO:0004180">
    <property type="term" value="F:carboxypeptidase activity"/>
    <property type="evidence" value="ECO:0007669"/>
    <property type="project" value="UniProtKB-KW"/>
</dbReference>
<dbReference type="GO" id="GO:0046872">
    <property type="term" value="F:metal ion binding"/>
    <property type="evidence" value="ECO:0007669"/>
    <property type="project" value="UniProtKB-KW"/>
</dbReference>
<dbReference type="PANTHER" id="PTHR11014:SF63">
    <property type="entry name" value="METALLOPEPTIDASE, PUTATIVE (AFU_ORTHOLOGUE AFUA_6G09600)-RELATED"/>
    <property type="match status" value="1"/>
</dbReference>
<dbReference type="Pfam" id="PF07687">
    <property type="entry name" value="M20_dimer"/>
    <property type="match status" value="1"/>
</dbReference>
<dbReference type="Proteomes" id="UP000241595">
    <property type="component" value="Unassembled WGS sequence"/>
</dbReference>
<dbReference type="PANTHER" id="PTHR11014">
    <property type="entry name" value="PEPTIDASE M20 FAMILY MEMBER"/>
    <property type="match status" value="1"/>
</dbReference>
<dbReference type="InterPro" id="IPR002933">
    <property type="entry name" value="Peptidase_M20"/>
</dbReference>
<dbReference type="Pfam" id="PF01546">
    <property type="entry name" value="Peptidase_M20"/>
    <property type="match status" value="1"/>
</dbReference>
<keyword evidence="3" id="KW-0645">Protease</keyword>
<feature type="binding site" evidence="1">
    <location>
        <position position="153"/>
    </location>
    <ligand>
        <name>Mn(2+)</name>
        <dbReference type="ChEBI" id="CHEBI:29035"/>
        <label>2</label>
    </ligand>
</feature>
<evidence type="ECO:0000313" key="4">
    <source>
        <dbReference type="Proteomes" id="UP000241595"/>
    </source>
</evidence>
<dbReference type="SUPFAM" id="SSF53187">
    <property type="entry name" value="Zn-dependent exopeptidases"/>
    <property type="match status" value="1"/>
</dbReference>
<feature type="binding site" evidence="1">
    <location>
        <position position="119"/>
    </location>
    <ligand>
        <name>Mn(2+)</name>
        <dbReference type="ChEBI" id="CHEBI:29035"/>
        <label>2</label>
    </ligand>
</feature>
<dbReference type="EMBL" id="FTRV01000011">
    <property type="protein sequence ID" value="SPM28729.1"/>
    <property type="molecule type" value="Genomic_DNA"/>
</dbReference>
<protein>
    <submittedName>
        <fullName evidence="3">Metal-dependent amidase/aminoacylase/carboxypeptidase</fullName>
    </submittedName>
</protein>
<evidence type="ECO:0000313" key="3">
    <source>
        <dbReference type="EMBL" id="SPM28729.1"/>
    </source>
</evidence>
<keyword evidence="1" id="KW-0479">Metal-binding</keyword>
<dbReference type="SUPFAM" id="SSF55031">
    <property type="entry name" value="Bacterial exopeptidase dimerisation domain"/>
    <property type="match status" value="1"/>
</dbReference>
<organism evidence="3 4">
    <name type="scientific">Mycobacterium terramassiliense</name>
    <dbReference type="NCBI Taxonomy" id="1841859"/>
    <lineage>
        <taxon>Bacteria</taxon>
        <taxon>Bacillati</taxon>
        <taxon>Actinomycetota</taxon>
        <taxon>Actinomycetes</taxon>
        <taxon>Mycobacteriales</taxon>
        <taxon>Mycobacteriaceae</taxon>
        <taxon>Mycobacterium</taxon>
    </lineage>
</organism>
<feature type="binding site" evidence="1">
    <location>
        <position position="117"/>
    </location>
    <ligand>
        <name>Mn(2+)</name>
        <dbReference type="ChEBI" id="CHEBI:29035"/>
        <label>2</label>
    </ligand>
</feature>
<evidence type="ECO:0000259" key="2">
    <source>
        <dbReference type="Pfam" id="PF07687"/>
    </source>
</evidence>
<keyword evidence="3" id="KW-0378">Hydrolase</keyword>
<dbReference type="AlphaFoldDB" id="A0A2U3NB48"/>
<dbReference type="RefSeq" id="WP_077099486.1">
    <property type="nucleotide sequence ID" value="NZ_LT717700.1"/>
</dbReference>
<keyword evidence="4" id="KW-1185">Reference proteome</keyword>
<dbReference type="InterPro" id="IPR017439">
    <property type="entry name" value="Amidohydrolase"/>
</dbReference>
<dbReference type="Gene3D" id="3.30.70.360">
    <property type="match status" value="1"/>
</dbReference>
<keyword evidence="1" id="KW-0464">Manganese</keyword>
<keyword evidence="3" id="KW-0121">Carboxypeptidase</keyword>
<proteinExistence type="predicted"/>
<sequence>MTTASKRAAEILKGLAEIRPWQENLYRDIHRHPELSHQEHRTANLAADKLRGLSYEVRDGIGGTGVVGVLRNGAGPTVLMRADMDALPVEEATGLPYASTVRASDAAGNEVPVMHACGHDVHVTCLLGAAALLAGGSDHWNGTAIALFQPAEEVGDGASVMVDDGLTTAVPPVDVALAQHVLPAPAGHVGTHRGPVLSAADSMRITVYGRGAHGSMPQAGVDPVVLTAMIVVRLQTIVSREVAPTDTVVLTVGSIHAGTKSNVIGDQAVLELNLRTYDESTRSAVLAAIRRIVIAECQASNSPKAPVFELYDRFPLTVNDAEVTERVSDAFAGFFGERFQPMAAQSASEDFSDIPKALKAPYTYWGIGGIDNELYRKALDAGRVSQDIPVNHSPTFAPVIQPTLDTGTQALVVAALAWL</sequence>
<evidence type="ECO:0000256" key="1">
    <source>
        <dbReference type="PIRSR" id="PIRSR005962-1"/>
    </source>
</evidence>
<dbReference type="InterPro" id="IPR011650">
    <property type="entry name" value="Peptidase_M20_dimer"/>
</dbReference>
<dbReference type="InterPro" id="IPR036264">
    <property type="entry name" value="Bact_exopeptidase_dim_dom"/>
</dbReference>
<dbReference type="Gene3D" id="3.40.630.10">
    <property type="entry name" value="Zn peptidases"/>
    <property type="match status" value="1"/>
</dbReference>
<name>A0A2U3NB48_9MYCO</name>